<evidence type="ECO:0000256" key="7">
    <source>
        <dbReference type="ARBA" id="ARBA00023136"/>
    </source>
</evidence>
<feature type="transmembrane region" description="Helical" evidence="8">
    <location>
        <begin position="986"/>
        <end position="1009"/>
    </location>
</feature>
<evidence type="ECO:0000313" key="10">
    <source>
        <dbReference type="Proteomes" id="UP000249557"/>
    </source>
</evidence>
<dbReference type="Pfam" id="PF00873">
    <property type="entry name" value="ACR_tran"/>
    <property type="match status" value="1"/>
</dbReference>
<feature type="transmembrane region" description="Helical" evidence="8">
    <location>
        <begin position="464"/>
        <end position="482"/>
    </location>
</feature>
<feature type="transmembrane region" description="Helical" evidence="8">
    <location>
        <begin position="360"/>
        <end position="380"/>
    </location>
</feature>
<dbReference type="Proteomes" id="UP000249557">
    <property type="component" value="Unassembled WGS sequence"/>
</dbReference>
<keyword evidence="3" id="KW-1003">Cell membrane</keyword>
<feature type="transmembrane region" description="Helical" evidence="8">
    <location>
        <begin position="386"/>
        <end position="411"/>
    </location>
</feature>
<feature type="transmembrane region" description="Helical" evidence="8">
    <location>
        <begin position="857"/>
        <end position="876"/>
    </location>
</feature>
<gene>
    <name evidence="9" type="ORF">DI626_03325</name>
</gene>
<comment type="caution">
    <text evidence="9">The sequence shown here is derived from an EMBL/GenBank/DDBJ whole genome shotgun (WGS) entry which is preliminary data.</text>
</comment>
<dbReference type="EMBL" id="QFNK01000044">
    <property type="protein sequence ID" value="PZO87722.1"/>
    <property type="molecule type" value="Genomic_DNA"/>
</dbReference>
<feature type="transmembrane region" description="Helical" evidence="8">
    <location>
        <begin position="883"/>
        <end position="903"/>
    </location>
</feature>
<feature type="transmembrane region" description="Helical" evidence="8">
    <location>
        <begin position="955"/>
        <end position="974"/>
    </location>
</feature>
<evidence type="ECO:0000256" key="1">
    <source>
        <dbReference type="ARBA" id="ARBA00004429"/>
    </source>
</evidence>
<feature type="transmembrane region" description="Helical" evidence="8">
    <location>
        <begin position="12"/>
        <end position="30"/>
    </location>
</feature>
<keyword evidence="4" id="KW-0997">Cell inner membrane</keyword>
<evidence type="ECO:0000256" key="3">
    <source>
        <dbReference type="ARBA" id="ARBA00022475"/>
    </source>
</evidence>
<evidence type="ECO:0000256" key="8">
    <source>
        <dbReference type="SAM" id="Phobius"/>
    </source>
</evidence>
<protein>
    <submittedName>
        <fullName evidence="9">Multidrug transporter AcrB</fullName>
    </submittedName>
</protein>
<evidence type="ECO:0000256" key="6">
    <source>
        <dbReference type="ARBA" id="ARBA00022989"/>
    </source>
</evidence>
<feature type="transmembrane region" description="Helical" evidence="8">
    <location>
        <begin position="909"/>
        <end position="934"/>
    </location>
</feature>
<evidence type="ECO:0000256" key="2">
    <source>
        <dbReference type="ARBA" id="ARBA00022448"/>
    </source>
</evidence>
<evidence type="ECO:0000256" key="5">
    <source>
        <dbReference type="ARBA" id="ARBA00022692"/>
    </source>
</evidence>
<organism evidence="9 10">
    <name type="scientific">Micavibrio aeruginosavorus</name>
    <dbReference type="NCBI Taxonomy" id="349221"/>
    <lineage>
        <taxon>Bacteria</taxon>
        <taxon>Pseudomonadati</taxon>
        <taxon>Bdellovibrionota</taxon>
        <taxon>Bdellovibrionia</taxon>
        <taxon>Bdellovibrionales</taxon>
        <taxon>Pseudobdellovibrionaceae</taxon>
        <taxon>Micavibrio</taxon>
    </lineage>
</organism>
<feature type="transmembrane region" description="Helical" evidence="8">
    <location>
        <begin position="334"/>
        <end position="353"/>
    </location>
</feature>
<keyword evidence="7 8" id="KW-0472">Membrane</keyword>
<dbReference type="SUPFAM" id="SSF82866">
    <property type="entry name" value="Multidrug efflux transporter AcrB transmembrane domain"/>
    <property type="match status" value="2"/>
</dbReference>
<dbReference type="AlphaFoldDB" id="A0A2W5A3A5"/>
<dbReference type="Gene3D" id="3.30.70.1440">
    <property type="entry name" value="Multidrug efflux transporter AcrB pore domain"/>
    <property type="match status" value="1"/>
</dbReference>
<comment type="subcellular location">
    <subcellularLocation>
        <location evidence="1">Cell inner membrane</location>
        <topology evidence="1">Multi-pass membrane protein</topology>
    </subcellularLocation>
</comment>
<feature type="transmembrane region" description="Helical" evidence="8">
    <location>
        <begin position="432"/>
        <end position="452"/>
    </location>
</feature>
<feature type="transmembrane region" description="Helical" evidence="8">
    <location>
        <begin position="523"/>
        <end position="546"/>
    </location>
</feature>
<dbReference type="SUPFAM" id="SSF82693">
    <property type="entry name" value="Multidrug efflux transporter AcrB pore domain, PN1, PN2, PC1 and PC2 subdomains"/>
    <property type="match status" value="3"/>
</dbReference>
<dbReference type="GO" id="GO:0042910">
    <property type="term" value="F:xenobiotic transmembrane transporter activity"/>
    <property type="evidence" value="ECO:0007669"/>
    <property type="project" value="TreeGrafter"/>
</dbReference>
<reference evidence="9 10" key="1">
    <citation type="submission" date="2017-08" db="EMBL/GenBank/DDBJ databases">
        <title>Infants hospitalized years apart are colonized by the same room-sourced microbial strains.</title>
        <authorList>
            <person name="Brooks B."/>
            <person name="Olm M.R."/>
            <person name="Firek B.A."/>
            <person name="Baker R."/>
            <person name="Thomas B.C."/>
            <person name="Morowitz M.J."/>
            <person name="Banfield J.F."/>
        </authorList>
    </citation>
    <scope>NUCLEOTIDE SEQUENCE [LARGE SCALE GENOMIC DNA]</scope>
    <source>
        <strain evidence="9">S2_018_000_R2_104</strain>
    </source>
</reference>
<dbReference type="PANTHER" id="PTHR32063:SF14">
    <property type="entry name" value="BLL4319 PROTEIN"/>
    <property type="match status" value="1"/>
</dbReference>
<dbReference type="Gene3D" id="3.30.70.1320">
    <property type="entry name" value="Multidrug efflux transporter AcrB pore domain like"/>
    <property type="match status" value="1"/>
</dbReference>
<dbReference type="PANTHER" id="PTHR32063">
    <property type="match status" value="1"/>
</dbReference>
<dbReference type="PRINTS" id="PR00702">
    <property type="entry name" value="ACRIFLAVINRP"/>
</dbReference>
<dbReference type="InterPro" id="IPR001036">
    <property type="entry name" value="Acrflvin-R"/>
</dbReference>
<keyword evidence="6 8" id="KW-1133">Transmembrane helix</keyword>
<dbReference type="GO" id="GO:0005886">
    <property type="term" value="C:plasma membrane"/>
    <property type="evidence" value="ECO:0007669"/>
    <property type="project" value="UniProtKB-SubCell"/>
</dbReference>
<dbReference type="FunFam" id="1.20.1640.10:FF:000001">
    <property type="entry name" value="Efflux pump membrane transporter"/>
    <property type="match status" value="1"/>
</dbReference>
<dbReference type="Gene3D" id="3.30.2090.10">
    <property type="entry name" value="Multidrug efflux transporter AcrB TolC docking domain, DN and DC subdomains"/>
    <property type="match status" value="2"/>
</dbReference>
<dbReference type="Gene3D" id="3.30.70.1430">
    <property type="entry name" value="Multidrug efflux transporter AcrB pore domain"/>
    <property type="match status" value="2"/>
</dbReference>
<accession>A0A2W5A3A5</accession>
<dbReference type="Gene3D" id="1.20.1640.10">
    <property type="entry name" value="Multidrug efflux transporter AcrB transmembrane domain"/>
    <property type="match status" value="2"/>
</dbReference>
<dbReference type="InterPro" id="IPR027463">
    <property type="entry name" value="AcrB_DN_DC_subdom"/>
</dbReference>
<dbReference type="SUPFAM" id="SSF82714">
    <property type="entry name" value="Multidrug efflux transporter AcrB TolC docking domain, DN and DC subdomains"/>
    <property type="match status" value="2"/>
</dbReference>
<name>A0A2W5A3A5_9BACT</name>
<proteinExistence type="predicted"/>
<sequence>MFVSDVFIKRPVFAAVVSLLLLIFGIVSFGKLSLREYPDIDPPIVSISVTYPGASASIVESRVTKVIEDRISGISGISFIESTSEDGRSRITLEFNVGVDIDAAANDVRDKISGALDNLPEEADPPEVQKVDSSDDVIIWLSLTSNRMSIAELTDYAERYLVDQFSIIDGVSQVRVSGAQTYAMRVWLDRSALAARGLAVTDVENALRSENVELPAGSIESDDRQFTVRLQRVFREAEQFKSLVIGRGEDGYLVRLGDVARVERGAEEDRTMFRGNGVLQVGLGIIKQSTANTISVARAAEREAEVINKTLPEGMSIQKRYDTSVFVEKAVHEVYVTLGIAILLVVLVIYLFLGSIGATVIPAVAAPLSLVSSFIVLVWMGFSINILTLLALILAIGIVVDDAIIVVENIVRRMKDHKETPLVAAYRGTRQVGFAVVATTLTLVAVFVPITFLEGDIGRLFSEFALTMAGAIAFSGIIALTLSPMLASKFLKGDVKENKVTHAINSFFDKVRLRYRGLLAKTLARPFVSVVAFAAMLAAIAGLFLLTPSEYTPREDRGAFQIMVNGPEGATYAYMKDYMDEIELRLQPYLENGEFESLMVRAPRGFGNLSSFNNGIVIAVLSDWGQRRDAFVIMDEVRAKLADLTGVRASPVMRQGFTGSSAKPVQFVIGGGTYEELREWRDLLFSKINENNPGLKDIDSNYKETKPQFEVLIDYDRAASLGVTVSSIGETLETMLGSRRVTTYIDNGEEYDVIMEGERDEQRTVTNMENIYVRSATTNALIPLSNLVQIKEFADAATLSRYNRVRSITIEADVSEGYTLGQALDYLENLARENLPDSAVIDYKGQSQDFKESGGSIYFVFLLGILVMFLVMAAQFESFVHPFVILLTIPLAMLGALAGIYLTGESINIFTQIGMIMLVGLAAKNGILIVEFANQLRDEGIEFGKALAEAAEVRLRPILMTSITAMAGAVPLILTGGAGSETRSAIGIVIFFGVGAATLFTLFIVPVAYQLISRRTGSPGDVARRLDQEIEQQKGRE</sequence>
<evidence type="ECO:0000256" key="4">
    <source>
        <dbReference type="ARBA" id="ARBA00022519"/>
    </source>
</evidence>
<keyword evidence="2" id="KW-0813">Transport</keyword>
<evidence type="ECO:0000313" key="9">
    <source>
        <dbReference type="EMBL" id="PZO87722.1"/>
    </source>
</evidence>
<keyword evidence="5 8" id="KW-0812">Transmembrane</keyword>